<protein>
    <submittedName>
        <fullName evidence="2">Uncharacterized protein</fullName>
    </submittedName>
</protein>
<evidence type="ECO:0000313" key="3">
    <source>
        <dbReference type="Proteomes" id="UP000612808"/>
    </source>
</evidence>
<dbReference type="EMBL" id="BOMB01000017">
    <property type="protein sequence ID" value="GID12247.1"/>
    <property type="molecule type" value="Genomic_DNA"/>
</dbReference>
<evidence type="ECO:0000256" key="1">
    <source>
        <dbReference type="SAM" id="MobiDB-lite"/>
    </source>
</evidence>
<dbReference type="AlphaFoldDB" id="A0A8J3NCX0"/>
<organism evidence="2 3">
    <name type="scientific">Actinocatenispora rupis</name>
    <dbReference type="NCBI Taxonomy" id="519421"/>
    <lineage>
        <taxon>Bacteria</taxon>
        <taxon>Bacillati</taxon>
        <taxon>Actinomycetota</taxon>
        <taxon>Actinomycetes</taxon>
        <taxon>Micromonosporales</taxon>
        <taxon>Micromonosporaceae</taxon>
        <taxon>Actinocatenispora</taxon>
    </lineage>
</organism>
<reference evidence="2" key="1">
    <citation type="submission" date="2021-01" db="EMBL/GenBank/DDBJ databases">
        <title>Whole genome shotgun sequence of Actinocatenispora rupis NBRC 107355.</title>
        <authorList>
            <person name="Komaki H."/>
            <person name="Tamura T."/>
        </authorList>
    </citation>
    <scope>NUCLEOTIDE SEQUENCE</scope>
    <source>
        <strain evidence="2">NBRC 107355</strain>
    </source>
</reference>
<name>A0A8J3NCX0_9ACTN</name>
<feature type="compositionally biased region" description="Low complexity" evidence="1">
    <location>
        <begin position="122"/>
        <end position="135"/>
    </location>
</feature>
<keyword evidence="3" id="KW-1185">Reference proteome</keyword>
<gene>
    <name evidence="2" type="ORF">Aru02nite_31360</name>
</gene>
<evidence type="ECO:0000313" key="2">
    <source>
        <dbReference type="EMBL" id="GID12247.1"/>
    </source>
</evidence>
<sequence>MPQAVQEQGAADDTGGGHDDRQSPYRRACGVRSCHRQPPRAIGDPAARYLRRRWPHRALGDDLTDQTAVAPDVPARVPDPSPYAGPNVPEPRGVPYRKPGAVPDVPRRAVPTRACRGGPEPGVARRGVGATRRRR</sequence>
<feature type="region of interest" description="Disordered" evidence="1">
    <location>
        <begin position="1"/>
        <end position="135"/>
    </location>
</feature>
<dbReference type="Proteomes" id="UP000612808">
    <property type="component" value="Unassembled WGS sequence"/>
</dbReference>
<proteinExistence type="predicted"/>
<accession>A0A8J3NCX0</accession>
<comment type="caution">
    <text evidence="2">The sequence shown here is derived from an EMBL/GenBank/DDBJ whole genome shotgun (WGS) entry which is preliminary data.</text>
</comment>